<dbReference type="InterPro" id="IPR012349">
    <property type="entry name" value="Split_barrel_FMN-bd"/>
</dbReference>
<reference evidence="2" key="1">
    <citation type="submission" date="2021-03" db="EMBL/GenBank/DDBJ databases">
        <authorList>
            <person name="Tagirdzhanova G."/>
        </authorList>
    </citation>
    <scope>NUCLEOTIDE SEQUENCE</scope>
</reference>
<dbReference type="InterPro" id="IPR038725">
    <property type="entry name" value="YdaG_split_barrel_FMN-bd"/>
</dbReference>
<comment type="caution">
    <text evidence="2">The sequence shown here is derived from an EMBL/GenBank/DDBJ whole genome shotgun (WGS) entry which is preliminary data.</text>
</comment>
<keyword evidence="3" id="KW-1185">Reference proteome</keyword>
<dbReference type="InterPro" id="IPR052917">
    <property type="entry name" value="Stress-Dev_Protein"/>
</dbReference>
<evidence type="ECO:0000313" key="3">
    <source>
        <dbReference type="Proteomes" id="UP000664169"/>
    </source>
</evidence>
<dbReference type="AlphaFoldDB" id="A0A8H3ITX8"/>
<name>A0A8H3ITX8_9LECA</name>
<dbReference type="OrthoDB" id="434253at2759"/>
<protein>
    <recommendedName>
        <fullName evidence="1">General stress protein FMN-binding split barrel domain-containing protein</fullName>
    </recommendedName>
</protein>
<dbReference type="PANTHER" id="PTHR34818">
    <property type="entry name" value="PROTEIN BLI-3"/>
    <property type="match status" value="1"/>
</dbReference>
<dbReference type="PANTHER" id="PTHR34818:SF1">
    <property type="entry name" value="PROTEIN BLI-3"/>
    <property type="match status" value="1"/>
</dbReference>
<evidence type="ECO:0000313" key="2">
    <source>
        <dbReference type="EMBL" id="CAF9926364.1"/>
    </source>
</evidence>
<dbReference type="EMBL" id="CAJPDQ010000025">
    <property type="protein sequence ID" value="CAF9926364.1"/>
    <property type="molecule type" value="Genomic_DNA"/>
</dbReference>
<dbReference type="Pfam" id="PF16242">
    <property type="entry name" value="Pyrid_ox_like"/>
    <property type="match status" value="1"/>
</dbReference>
<accession>A0A8H3ITX8</accession>
<sequence length="206" mass="21781">MASNTSTGSQPADPYTAKAKDTNESLLTKLDEFSTFIKACKFGMLVTRVGETGQLTSRAMALAATENHGTDLLFHTNTESGKTDSIESDGAVNMSFLDSSGQWASVSGTASVDTDRSLVHKYYSPALKAWLGDLGDGTHDGGPDDPRIGVIRVKSDLITYGVTNVTVVGRALEVAKGVVTGETPGFMKVKDITKQELESARNGSIV</sequence>
<organism evidence="2 3">
    <name type="scientific">Gomphillus americanus</name>
    <dbReference type="NCBI Taxonomy" id="1940652"/>
    <lineage>
        <taxon>Eukaryota</taxon>
        <taxon>Fungi</taxon>
        <taxon>Dikarya</taxon>
        <taxon>Ascomycota</taxon>
        <taxon>Pezizomycotina</taxon>
        <taxon>Lecanoromycetes</taxon>
        <taxon>OSLEUM clade</taxon>
        <taxon>Ostropomycetidae</taxon>
        <taxon>Ostropales</taxon>
        <taxon>Graphidaceae</taxon>
        <taxon>Gomphilloideae</taxon>
        <taxon>Gomphillus</taxon>
    </lineage>
</organism>
<dbReference type="Gene3D" id="2.30.110.10">
    <property type="entry name" value="Electron Transport, Fmn-binding Protein, Chain A"/>
    <property type="match status" value="1"/>
</dbReference>
<gene>
    <name evidence="2" type="ORF">GOMPHAMPRED_004118</name>
</gene>
<evidence type="ECO:0000259" key="1">
    <source>
        <dbReference type="Pfam" id="PF16242"/>
    </source>
</evidence>
<dbReference type="Proteomes" id="UP000664169">
    <property type="component" value="Unassembled WGS sequence"/>
</dbReference>
<proteinExistence type="predicted"/>
<dbReference type="SUPFAM" id="SSF50475">
    <property type="entry name" value="FMN-binding split barrel"/>
    <property type="match status" value="1"/>
</dbReference>
<feature type="domain" description="General stress protein FMN-binding split barrel" evidence="1">
    <location>
        <begin position="31"/>
        <end position="184"/>
    </location>
</feature>